<feature type="binding site" evidence="7">
    <location>
        <position position="113"/>
    </location>
    <ligand>
        <name>Zn(2+)</name>
        <dbReference type="ChEBI" id="CHEBI:29105"/>
        <note>catalytic</note>
    </ligand>
</feature>
<keyword evidence="4 7" id="KW-0255">Endonuclease</keyword>
<dbReference type="SUPFAM" id="SSF55486">
    <property type="entry name" value="Metalloproteases ('zincins'), catalytic domain"/>
    <property type="match status" value="1"/>
</dbReference>
<name>A0ABR7CKZ4_9BACT</name>
<evidence type="ECO:0000313" key="9">
    <source>
        <dbReference type="EMBL" id="MBC5616327.1"/>
    </source>
</evidence>
<protein>
    <recommendedName>
        <fullName evidence="7">Endoribonuclease YbeY</fullName>
        <ecNumber evidence="7">3.1.-.-</ecNumber>
    </recommendedName>
</protein>
<keyword evidence="5 7" id="KW-0378">Hydrolase</keyword>
<evidence type="ECO:0000256" key="5">
    <source>
        <dbReference type="ARBA" id="ARBA00022801"/>
    </source>
</evidence>
<dbReference type="Pfam" id="PF02130">
    <property type="entry name" value="YbeY"/>
    <property type="match status" value="1"/>
</dbReference>
<dbReference type="RefSeq" id="WP_118655545.1">
    <property type="nucleotide sequence ID" value="NZ_JACOOK010000002.1"/>
</dbReference>
<comment type="cofactor">
    <cofactor evidence="7">
        <name>Zn(2+)</name>
        <dbReference type="ChEBI" id="CHEBI:29105"/>
    </cofactor>
    <text evidence="7">Binds 1 zinc ion.</text>
</comment>
<dbReference type="EC" id="3.1.-.-" evidence="7"/>
<organism evidence="9 10">
    <name type="scientific">Alistipes hominis</name>
    <dbReference type="NCBI Taxonomy" id="2763015"/>
    <lineage>
        <taxon>Bacteria</taxon>
        <taxon>Pseudomonadati</taxon>
        <taxon>Bacteroidota</taxon>
        <taxon>Bacteroidia</taxon>
        <taxon>Bacteroidales</taxon>
        <taxon>Rikenellaceae</taxon>
        <taxon>Alistipes</taxon>
    </lineage>
</organism>
<evidence type="ECO:0000256" key="4">
    <source>
        <dbReference type="ARBA" id="ARBA00022759"/>
    </source>
</evidence>
<keyword evidence="3 7" id="KW-0479">Metal-binding</keyword>
<feature type="binding site" evidence="7">
    <location>
        <position position="109"/>
    </location>
    <ligand>
        <name>Zn(2+)</name>
        <dbReference type="ChEBI" id="CHEBI:29105"/>
        <note>catalytic</note>
    </ligand>
</feature>
<keyword evidence="7" id="KW-0698">rRNA processing</keyword>
<dbReference type="InterPro" id="IPR002036">
    <property type="entry name" value="YbeY"/>
</dbReference>
<gene>
    <name evidence="7 9" type="primary">ybeY</name>
    <name evidence="9" type="ORF">H8S08_04735</name>
</gene>
<feature type="region of interest" description="Disordered" evidence="8">
    <location>
        <begin position="144"/>
        <end position="164"/>
    </location>
</feature>
<feature type="compositionally biased region" description="Basic and acidic residues" evidence="8">
    <location>
        <begin position="155"/>
        <end position="164"/>
    </location>
</feature>
<evidence type="ECO:0000256" key="2">
    <source>
        <dbReference type="ARBA" id="ARBA00022722"/>
    </source>
</evidence>
<keyword evidence="6 7" id="KW-0862">Zinc</keyword>
<comment type="caution">
    <text evidence="9">The sequence shown here is derived from an EMBL/GenBank/DDBJ whole genome shotgun (WGS) entry which is preliminary data.</text>
</comment>
<feature type="binding site" evidence="7">
    <location>
        <position position="119"/>
    </location>
    <ligand>
        <name>Zn(2+)</name>
        <dbReference type="ChEBI" id="CHEBI:29105"/>
        <note>catalytic</note>
    </ligand>
</feature>
<evidence type="ECO:0000256" key="6">
    <source>
        <dbReference type="ARBA" id="ARBA00022833"/>
    </source>
</evidence>
<keyword evidence="7" id="KW-0690">Ribosome biogenesis</keyword>
<accession>A0ABR7CKZ4</accession>
<keyword evidence="2 7" id="KW-0540">Nuclease</keyword>
<evidence type="ECO:0000313" key="10">
    <source>
        <dbReference type="Proteomes" id="UP000636891"/>
    </source>
</evidence>
<comment type="function">
    <text evidence="7">Single strand-specific metallo-endoribonuclease involved in late-stage 70S ribosome quality control and in maturation of the 3' terminus of the 16S rRNA.</text>
</comment>
<comment type="subcellular location">
    <subcellularLocation>
        <location evidence="7">Cytoplasm</location>
    </subcellularLocation>
</comment>
<comment type="similarity">
    <text evidence="1 7">Belongs to the endoribonuclease YbeY family.</text>
</comment>
<dbReference type="InterPro" id="IPR023091">
    <property type="entry name" value="MetalPrtase_cat_dom_sf_prd"/>
</dbReference>
<proteinExistence type="inferred from homology"/>
<evidence type="ECO:0000256" key="7">
    <source>
        <dbReference type="HAMAP-Rule" id="MF_00009"/>
    </source>
</evidence>
<dbReference type="HAMAP" id="MF_00009">
    <property type="entry name" value="Endoribonucl_YbeY"/>
    <property type="match status" value="1"/>
</dbReference>
<evidence type="ECO:0000256" key="8">
    <source>
        <dbReference type="SAM" id="MobiDB-lite"/>
    </source>
</evidence>
<dbReference type="PANTHER" id="PTHR46986:SF1">
    <property type="entry name" value="ENDORIBONUCLEASE YBEY, CHLOROPLASTIC"/>
    <property type="match status" value="1"/>
</dbReference>
<dbReference type="EMBL" id="JACOOK010000002">
    <property type="protein sequence ID" value="MBC5616327.1"/>
    <property type="molecule type" value="Genomic_DNA"/>
</dbReference>
<keyword evidence="7" id="KW-0963">Cytoplasm</keyword>
<sequence>MPVNYCTEACDFIFRGKRKTSAWIRRTARTEGWDTGAVSVVFCSDERLLEVNNKYLNHNYFTDIITFDYSDPEKKKIAGDLMIGIGTVRDNAAAFGTTFENELQRVIIHGILHLCGYGDKTPEEAARMKSLENKYLDLFYNEIPGSAPRRADKKRKGEPEKQKK</sequence>
<reference evidence="9 10" key="1">
    <citation type="submission" date="2020-08" db="EMBL/GenBank/DDBJ databases">
        <title>Genome public.</title>
        <authorList>
            <person name="Liu C."/>
            <person name="Sun Q."/>
        </authorList>
    </citation>
    <scope>NUCLEOTIDE SEQUENCE [LARGE SCALE GENOMIC DNA]</scope>
    <source>
        <strain evidence="9 10">New-7</strain>
    </source>
</reference>
<keyword evidence="10" id="KW-1185">Reference proteome</keyword>
<dbReference type="Proteomes" id="UP000636891">
    <property type="component" value="Unassembled WGS sequence"/>
</dbReference>
<dbReference type="NCBIfam" id="TIGR00043">
    <property type="entry name" value="rRNA maturation RNase YbeY"/>
    <property type="match status" value="1"/>
</dbReference>
<evidence type="ECO:0000256" key="3">
    <source>
        <dbReference type="ARBA" id="ARBA00022723"/>
    </source>
</evidence>
<dbReference type="PANTHER" id="PTHR46986">
    <property type="entry name" value="ENDORIBONUCLEASE YBEY, CHLOROPLASTIC"/>
    <property type="match status" value="1"/>
</dbReference>
<evidence type="ECO:0000256" key="1">
    <source>
        <dbReference type="ARBA" id="ARBA00010875"/>
    </source>
</evidence>
<dbReference type="Gene3D" id="3.40.390.30">
    <property type="entry name" value="Metalloproteases ('zincins'), catalytic domain"/>
    <property type="match status" value="1"/>
</dbReference>